<sequence length="311" mass="35005">MQRRKQVNFIGMLFLVLGFVLAGCNSEQKTAGSGEDQAEKRQKITVVAAENFYGGVAKAVGGDHVKVISIIAKPNVDPHDFEPTPRDAKTISHSQLIIYNGLGYDDWMSHLIASGSGGKEKAILRVGEDVLQIKKGANEHVWYMPDTMGKLAAQVADQLATIDPDHAEYYHDQADQYEQSLKPLQDLVNRLKLKHPQEVETTEPVFDYMLEALNYKVNNKDFPKAVEEETDPAPKDLMQMQEDLKNHRVAFFVQNVQVEQPAVTQLADLAQKYHVPIVKVSETMPEGKDYQTWMIDQLKQIERVSNEEGAK</sequence>
<dbReference type="PROSITE" id="PS51257">
    <property type="entry name" value="PROKAR_LIPOPROTEIN"/>
    <property type="match status" value="1"/>
</dbReference>
<comment type="subcellular location">
    <subcellularLocation>
        <location evidence="1">Cell envelope</location>
    </subcellularLocation>
</comment>
<reference evidence="8" key="1">
    <citation type="journal article" date="2019" name="Int. J. Syst. Evol. Microbiol.">
        <title>The Global Catalogue of Microorganisms (GCM) 10K type strain sequencing project: providing services to taxonomists for standard genome sequencing and annotation.</title>
        <authorList>
            <consortium name="The Broad Institute Genomics Platform"/>
            <consortium name="The Broad Institute Genome Sequencing Center for Infectious Disease"/>
            <person name="Wu L."/>
            <person name="Ma J."/>
        </authorList>
    </citation>
    <scope>NUCLEOTIDE SEQUENCE [LARGE SCALE GENOMIC DNA]</scope>
    <source>
        <strain evidence="8">CGMCC 1.16306</strain>
    </source>
</reference>
<dbReference type="PANTHER" id="PTHR42953">
    <property type="entry name" value="HIGH-AFFINITY ZINC UPTAKE SYSTEM PROTEIN ZNUA-RELATED"/>
    <property type="match status" value="1"/>
</dbReference>
<evidence type="ECO:0000313" key="8">
    <source>
        <dbReference type="Proteomes" id="UP001596022"/>
    </source>
</evidence>
<comment type="caution">
    <text evidence="7">The sequence shown here is derived from an EMBL/GenBank/DDBJ whole genome shotgun (WGS) entry which is preliminary data.</text>
</comment>
<evidence type="ECO:0000256" key="6">
    <source>
        <dbReference type="SAM" id="SignalP"/>
    </source>
</evidence>
<dbReference type="InterPro" id="IPR006127">
    <property type="entry name" value="ZnuA-like"/>
</dbReference>
<dbReference type="PRINTS" id="PR00690">
    <property type="entry name" value="ADHESNFAMILY"/>
</dbReference>
<feature type="signal peptide" evidence="6">
    <location>
        <begin position="1"/>
        <end position="22"/>
    </location>
</feature>
<dbReference type="Proteomes" id="UP001596022">
    <property type="component" value="Unassembled WGS sequence"/>
</dbReference>
<feature type="chain" id="PRO_5045731306" evidence="6">
    <location>
        <begin position="23"/>
        <end position="311"/>
    </location>
</feature>
<dbReference type="PANTHER" id="PTHR42953:SF1">
    <property type="entry name" value="METAL-BINDING PROTEIN HI_0362-RELATED"/>
    <property type="match status" value="1"/>
</dbReference>
<dbReference type="EMBL" id="JBHSFW010000001">
    <property type="protein sequence ID" value="MFC4618332.1"/>
    <property type="molecule type" value="Genomic_DNA"/>
</dbReference>
<keyword evidence="3" id="KW-0479">Metal-binding</keyword>
<dbReference type="Gene3D" id="3.40.50.1980">
    <property type="entry name" value="Nitrogenase molybdenum iron protein domain"/>
    <property type="match status" value="2"/>
</dbReference>
<name>A0ABV9GK08_9BACL</name>
<dbReference type="SUPFAM" id="SSF53807">
    <property type="entry name" value="Helical backbone' metal receptor"/>
    <property type="match status" value="1"/>
</dbReference>
<evidence type="ECO:0000256" key="5">
    <source>
        <dbReference type="RuleBase" id="RU003512"/>
    </source>
</evidence>
<keyword evidence="8" id="KW-1185">Reference proteome</keyword>
<evidence type="ECO:0000256" key="3">
    <source>
        <dbReference type="ARBA" id="ARBA00022723"/>
    </source>
</evidence>
<evidence type="ECO:0000313" key="7">
    <source>
        <dbReference type="EMBL" id="MFC4618332.1"/>
    </source>
</evidence>
<comment type="similarity">
    <text evidence="5">Belongs to the bacterial solute-binding protein 9 family.</text>
</comment>
<proteinExistence type="inferred from homology"/>
<gene>
    <name evidence="7" type="ORF">ACFO4N_06255</name>
</gene>
<dbReference type="Pfam" id="PF01297">
    <property type="entry name" value="ZnuA"/>
    <property type="match status" value="1"/>
</dbReference>
<dbReference type="RefSeq" id="WP_376845328.1">
    <property type="nucleotide sequence ID" value="NZ_JBHSFW010000001.1"/>
</dbReference>
<evidence type="ECO:0000256" key="2">
    <source>
        <dbReference type="ARBA" id="ARBA00022448"/>
    </source>
</evidence>
<keyword evidence="4 6" id="KW-0732">Signal</keyword>
<organism evidence="7 8">
    <name type="scientific">Camelliibacillus cellulosilyticus</name>
    <dbReference type="NCBI Taxonomy" id="2174486"/>
    <lineage>
        <taxon>Bacteria</taxon>
        <taxon>Bacillati</taxon>
        <taxon>Bacillota</taxon>
        <taxon>Bacilli</taxon>
        <taxon>Bacillales</taxon>
        <taxon>Sporolactobacillaceae</taxon>
        <taxon>Camelliibacillus</taxon>
    </lineage>
</organism>
<keyword evidence="2 5" id="KW-0813">Transport</keyword>
<accession>A0ABV9GK08</accession>
<evidence type="ECO:0000256" key="1">
    <source>
        <dbReference type="ARBA" id="ARBA00004196"/>
    </source>
</evidence>
<protein>
    <submittedName>
        <fullName evidence="7">Metal ABC transporter solute-binding protein, Zn/Mn family</fullName>
    </submittedName>
</protein>
<dbReference type="InterPro" id="IPR006128">
    <property type="entry name" value="Lipoprotein_PsaA-like"/>
</dbReference>
<evidence type="ECO:0000256" key="4">
    <source>
        <dbReference type="ARBA" id="ARBA00022729"/>
    </source>
</evidence>
<dbReference type="InterPro" id="IPR050492">
    <property type="entry name" value="Bact_metal-bind_prot9"/>
</dbReference>